<proteinExistence type="predicted"/>
<accession>A0ABD6FHH4</accession>
<organism evidence="1 2">
    <name type="scientific">Thermocrispum agreste</name>
    <dbReference type="NCBI Taxonomy" id="37925"/>
    <lineage>
        <taxon>Bacteria</taxon>
        <taxon>Bacillati</taxon>
        <taxon>Actinomycetota</taxon>
        <taxon>Actinomycetes</taxon>
        <taxon>Pseudonocardiales</taxon>
        <taxon>Pseudonocardiaceae</taxon>
        <taxon>Thermocrispum</taxon>
    </lineage>
</organism>
<dbReference type="EMBL" id="QGUI02000219">
    <property type="protein sequence ID" value="MFO7193475.1"/>
    <property type="molecule type" value="Genomic_DNA"/>
</dbReference>
<gene>
    <name evidence="1" type="ORF">DIU77_014640</name>
</gene>
<sequence length="104" mass="10528">MLVLTPTAVAVVNNLTSAVGEEGAGLRISSHPDAPAPGLHVEIAAAPEADDQLVDSSGARVFLDPQAAMMLDDKVLDATVDEQGQASFVLGTQAAPGDADHPEA</sequence>
<evidence type="ECO:0000313" key="1">
    <source>
        <dbReference type="EMBL" id="MFO7193475.1"/>
    </source>
</evidence>
<dbReference type="SUPFAM" id="SSF89360">
    <property type="entry name" value="HesB-like domain"/>
    <property type="match status" value="1"/>
</dbReference>
<comment type="caution">
    <text evidence="1">The sequence shown here is derived from an EMBL/GenBank/DDBJ whole genome shotgun (WGS) entry which is preliminary data.</text>
</comment>
<protein>
    <submittedName>
        <fullName evidence="1">Iron-sulfur cluster biosynthesis protein</fullName>
    </submittedName>
</protein>
<name>A0ABD6FHH4_9PSEU</name>
<evidence type="ECO:0000313" key="2">
    <source>
        <dbReference type="Proteomes" id="UP000249324"/>
    </source>
</evidence>
<dbReference type="InterPro" id="IPR035903">
    <property type="entry name" value="HesB-like_dom_sf"/>
</dbReference>
<dbReference type="Proteomes" id="UP000249324">
    <property type="component" value="Unassembled WGS sequence"/>
</dbReference>
<dbReference type="Gene3D" id="2.60.300.12">
    <property type="entry name" value="HesB-like domain"/>
    <property type="match status" value="1"/>
</dbReference>
<reference evidence="1 2" key="1">
    <citation type="journal article" date="2021" name="BMC Genomics">
        <title>Genome-resolved metagenome and metatranscriptome analyses of thermophilic composting reveal key bacterial players and their metabolic interactions.</title>
        <authorList>
            <person name="Braga L.P.P."/>
            <person name="Pereira R.V."/>
            <person name="Martins L.F."/>
            <person name="Moura L.M.S."/>
            <person name="Sanchez F.B."/>
            <person name="Patane J.S.L."/>
            <person name="da Silva A.M."/>
            <person name="Setubal J.C."/>
        </authorList>
    </citation>
    <scope>NUCLEOTIDE SEQUENCE [LARGE SCALE GENOMIC DNA]</scope>
    <source>
        <strain evidence="1">ZC4RG45</strain>
    </source>
</reference>
<dbReference type="AlphaFoldDB" id="A0ABD6FHH4"/>